<feature type="region of interest" description="Disordered" evidence="1">
    <location>
        <begin position="76"/>
        <end position="103"/>
    </location>
</feature>
<protein>
    <submittedName>
        <fullName evidence="2">Uncharacterized protein</fullName>
    </submittedName>
</protein>
<reference evidence="2 3" key="2">
    <citation type="journal article" date="2023" name="Mol. Biol. Evol.">
        <title>Genomics of Secondarily Temperate Adaptation in the Only Non-Antarctic Icefish.</title>
        <authorList>
            <person name="Rivera-Colon A.G."/>
            <person name="Rayamajhi N."/>
            <person name="Minhas B.F."/>
            <person name="Madrigal G."/>
            <person name="Bilyk K.T."/>
            <person name="Yoon V."/>
            <person name="Hune M."/>
            <person name="Gregory S."/>
            <person name="Cheng C.H.C."/>
            <person name="Catchen J.M."/>
        </authorList>
    </citation>
    <scope>NUCLEOTIDE SEQUENCE [LARGE SCALE GENOMIC DNA]</scope>
    <source>
        <strain evidence="2">JMC-PN-2008</strain>
    </source>
</reference>
<evidence type="ECO:0000256" key="1">
    <source>
        <dbReference type="SAM" id="MobiDB-lite"/>
    </source>
</evidence>
<feature type="compositionally biased region" description="Polar residues" evidence="1">
    <location>
        <begin position="1"/>
        <end position="19"/>
    </location>
</feature>
<feature type="region of interest" description="Disordered" evidence="1">
    <location>
        <begin position="1"/>
        <end position="36"/>
    </location>
</feature>
<evidence type="ECO:0000313" key="3">
    <source>
        <dbReference type="Proteomes" id="UP001346869"/>
    </source>
</evidence>
<accession>A0AAN7WV20</accession>
<gene>
    <name evidence="2" type="ORF">PBY51_008915</name>
</gene>
<dbReference type="AlphaFoldDB" id="A0AAN7WV20"/>
<proteinExistence type="predicted"/>
<sequence>MMNNDSVAISPQEAPSDSSRLFYKGNPGVDKLPLTSDRTRSRLGVAGEGGITCLRQDSSSHQKLLHLSQVKLYKMKKKKSQQKMVDGEDVKKEEEAEEDQAKR</sequence>
<reference evidence="2 3" key="1">
    <citation type="journal article" date="2023" name="Genes (Basel)">
        <title>Chromosome-Level Genome Assembly and Circadian Gene Repertoire of the Patagonia Blennie Eleginops maclovinus-The Closest Ancestral Proxy of Antarctic Cryonotothenioids.</title>
        <authorList>
            <person name="Cheng C.C."/>
            <person name="Rivera-Colon A.G."/>
            <person name="Minhas B.F."/>
            <person name="Wilson L."/>
            <person name="Rayamajhi N."/>
            <person name="Vargas-Chacoff L."/>
            <person name="Catchen J.M."/>
        </authorList>
    </citation>
    <scope>NUCLEOTIDE SEQUENCE [LARGE SCALE GENOMIC DNA]</scope>
    <source>
        <strain evidence="2">JMC-PN-2008</strain>
    </source>
</reference>
<dbReference type="Proteomes" id="UP001346869">
    <property type="component" value="Unassembled WGS sequence"/>
</dbReference>
<dbReference type="EMBL" id="JAUZQC010000024">
    <property type="protein sequence ID" value="KAK5849262.1"/>
    <property type="molecule type" value="Genomic_DNA"/>
</dbReference>
<name>A0AAN7WV20_ELEMC</name>
<keyword evidence="3" id="KW-1185">Reference proteome</keyword>
<comment type="caution">
    <text evidence="2">The sequence shown here is derived from an EMBL/GenBank/DDBJ whole genome shotgun (WGS) entry which is preliminary data.</text>
</comment>
<evidence type="ECO:0000313" key="2">
    <source>
        <dbReference type="EMBL" id="KAK5849262.1"/>
    </source>
</evidence>
<organism evidence="2 3">
    <name type="scientific">Eleginops maclovinus</name>
    <name type="common">Patagonian blennie</name>
    <name type="synonym">Eleginus maclovinus</name>
    <dbReference type="NCBI Taxonomy" id="56733"/>
    <lineage>
        <taxon>Eukaryota</taxon>
        <taxon>Metazoa</taxon>
        <taxon>Chordata</taxon>
        <taxon>Craniata</taxon>
        <taxon>Vertebrata</taxon>
        <taxon>Euteleostomi</taxon>
        <taxon>Actinopterygii</taxon>
        <taxon>Neopterygii</taxon>
        <taxon>Teleostei</taxon>
        <taxon>Neoteleostei</taxon>
        <taxon>Acanthomorphata</taxon>
        <taxon>Eupercaria</taxon>
        <taxon>Perciformes</taxon>
        <taxon>Notothenioidei</taxon>
        <taxon>Eleginopidae</taxon>
        <taxon>Eleginops</taxon>
    </lineage>
</organism>
<feature type="compositionally biased region" description="Basic and acidic residues" evidence="1">
    <location>
        <begin position="85"/>
        <end position="103"/>
    </location>
</feature>